<dbReference type="EMBL" id="VWPW01084192">
    <property type="protein sequence ID" value="NWJ12146.1"/>
    <property type="molecule type" value="Genomic_DNA"/>
</dbReference>
<comment type="subcellular location">
    <subcellularLocation>
        <location evidence="1">Nucleus inner membrane</location>
    </subcellularLocation>
</comment>
<proteinExistence type="predicted"/>
<evidence type="ECO:0000256" key="3">
    <source>
        <dbReference type="ARBA" id="ARBA00022989"/>
    </source>
</evidence>
<dbReference type="InterPro" id="IPR012919">
    <property type="entry name" value="SUN_dom"/>
</dbReference>
<keyword evidence="7" id="KW-1185">Reference proteome</keyword>
<name>A0A7K4M5B4_9AVES</name>
<evidence type="ECO:0000313" key="7">
    <source>
        <dbReference type="Proteomes" id="UP000534426"/>
    </source>
</evidence>
<evidence type="ECO:0000259" key="5">
    <source>
        <dbReference type="PROSITE" id="PS51469"/>
    </source>
</evidence>
<dbReference type="GO" id="GO:0034993">
    <property type="term" value="C:meiotic nuclear membrane microtubule tethering complex"/>
    <property type="evidence" value="ECO:0007669"/>
    <property type="project" value="TreeGrafter"/>
</dbReference>
<dbReference type="AlphaFoldDB" id="A0A7K4M5B4"/>
<organism evidence="6 7">
    <name type="scientific">Crypturellus undulatus</name>
    <dbReference type="NCBI Taxonomy" id="48396"/>
    <lineage>
        <taxon>Eukaryota</taxon>
        <taxon>Metazoa</taxon>
        <taxon>Chordata</taxon>
        <taxon>Craniata</taxon>
        <taxon>Vertebrata</taxon>
        <taxon>Euteleostomi</taxon>
        <taxon>Archelosauria</taxon>
        <taxon>Archosauria</taxon>
        <taxon>Dinosauria</taxon>
        <taxon>Saurischia</taxon>
        <taxon>Theropoda</taxon>
        <taxon>Coelurosauria</taxon>
        <taxon>Aves</taxon>
        <taxon>Palaeognathae</taxon>
        <taxon>Tinamiformes</taxon>
        <taxon>Tinamidae</taxon>
        <taxon>Crypturellus</taxon>
    </lineage>
</organism>
<dbReference type="PANTHER" id="PTHR12911">
    <property type="entry name" value="SAD1/UNC-84-LIKE PROTEIN-RELATED"/>
    <property type="match status" value="1"/>
</dbReference>
<evidence type="ECO:0000256" key="1">
    <source>
        <dbReference type="ARBA" id="ARBA00004540"/>
    </source>
</evidence>
<gene>
    <name evidence="6" type="primary">Sun2_1</name>
    <name evidence="6" type="ORF">CRYUND_R01314</name>
</gene>
<dbReference type="InterPro" id="IPR045119">
    <property type="entry name" value="SUN1-5"/>
</dbReference>
<keyword evidence="3" id="KW-1133">Transmembrane helix</keyword>
<keyword evidence="4" id="KW-0472">Membrane</keyword>
<dbReference type="GO" id="GO:0005637">
    <property type="term" value="C:nuclear inner membrane"/>
    <property type="evidence" value="ECO:0007669"/>
    <property type="project" value="UniProtKB-SubCell"/>
</dbReference>
<dbReference type="Pfam" id="PF07738">
    <property type="entry name" value="Sad1_UNC"/>
    <property type="match status" value="1"/>
</dbReference>
<keyword evidence="2" id="KW-0812">Transmembrane</keyword>
<evidence type="ECO:0000313" key="6">
    <source>
        <dbReference type="EMBL" id="NWJ12146.1"/>
    </source>
</evidence>
<dbReference type="Gene3D" id="2.60.120.260">
    <property type="entry name" value="Galactose-binding domain-like"/>
    <property type="match status" value="1"/>
</dbReference>
<dbReference type="GO" id="GO:0043495">
    <property type="term" value="F:protein-membrane adaptor activity"/>
    <property type="evidence" value="ECO:0007669"/>
    <property type="project" value="TreeGrafter"/>
</dbReference>
<sequence length="94" mass="10472">LPVVFWFQPNIKPGQCWCFRGFWGQVVIKLPARIWPRAVTVHHVSKADSPSSSISSTPKDISVYGLDDEGEATLLGTFSYNIDGEAHQVFPLKV</sequence>
<evidence type="ECO:0000256" key="2">
    <source>
        <dbReference type="ARBA" id="ARBA00022692"/>
    </source>
</evidence>
<feature type="domain" description="SUN" evidence="5">
    <location>
        <begin position="1"/>
        <end position="94"/>
    </location>
</feature>
<comment type="caution">
    <text evidence="6">The sequence shown here is derived from an EMBL/GenBank/DDBJ whole genome shotgun (WGS) entry which is preliminary data.</text>
</comment>
<dbReference type="Proteomes" id="UP000534426">
    <property type="component" value="Unassembled WGS sequence"/>
</dbReference>
<dbReference type="PANTHER" id="PTHR12911:SF24">
    <property type="entry name" value="SUN DOMAIN-CONTAINING PROTEIN 3"/>
    <property type="match status" value="1"/>
</dbReference>
<accession>A0A7K4M5B4</accession>
<feature type="non-terminal residue" evidence="6">
    <location>
        <position position="94"/>
    </location>
</feature>
<reference evidence="6 7" key="1">
    <citation type="submission" date="2019-09" db="EMBL/GenBank/DDBJ databases">
        <title>Bird 10,000 Genomes (B10K) Project - Family phase.</title>
        <authorList>
            <person name="Zhang G."/>
        </authorList>
    </citation>
    <scope>NUCLEOTIDE SEQUENCE [LARGE SCALE GENOMIC DNA]</scope>
    <source>
        <strain evidence="6">B10K-MSB-37135</strain>
        <tissue evidence="6">Heart</tissue>
    </source>
</reference>
<feature type="non-terminal residue" evidence="6">
    <location>
        <position position="1"/>
    </location>
</feature>
<dbReference type="PROSITE" id="PS51469">
    <property type="entry name" value="SUN"/>
    <property type="match status" value="1"/>
</dbReference>
<protein>
    <submittedName>
        <fullName evidence="6">SUN2 protein</fullName>
    </submittedName>
</protein>
<evidence type="ECO:0000256" key="4">
    <source>
        <dbReference type="ARBA" id="ARBA00023136"/>
    </source>
</evidence>